<dbReference type="AlphaFoldDB" id="A0A7S3AVH1"/>
<evidence type="ECO:0000256" key="1">
    <source>
        <dbReference type="SAM" id="MobiDB-lite"/>
    </source>
</evidence>
<name>A0A7S3AVH1_9EUKA</name>
<feature type="region of interest" description="Disordered" evidence="1">
    <location>
        <begin position="166"/>
        <end position="186"/>
    </location>
</feature>
<dbReference type="EMBL" id="HBHX01026996">
    <property type="protein sequence ID" value="CAE0114422.1"/>
    <property type="molecule type" value="Transcribed_RNA"/>
</dbReference>
<accession>A0A7S3AVH1</accession>
<proteinExistence type="predicted"/>
<protein>
    <submittedName>
        <fullName evidence="2">Uncharacterized protein</fullName>
    </submittedName>
</protein>
<gene>
    <name evidence="2" type="ORF">HERI1096_LOCUS15096</name>
</gene>
<reference evidence="2" key="1">
    <citation type="submission" date="2021-01" db="EMBL/GenBank/DDBJ databases">
        <authorList>
            <person name="Corre E."/>
            <person name="Pelletier E."/>
            <person name="Niang G."/>
            <person name="Scheremetjew M."/>
            <person name="Finn R."/>
            <person name="Kale V."/>
            <person name="Holt S."/>
            <person name="Cochrane G."/>
            <person name="Meng A."/>
            <person name="Brown T."/>
            <person name="Cohen L."/>
        </authorList>
    </citation>
    <scope>NUCLEOTIDE SEQUENCE</scope>
    <source>
        <strain evidence="2">CCMP281</strain>
    </source>
</reference>
<sequence length="220" mass="22725">MLAVVGNAALAFNAPNCLLSTVPSAPTSAARMSGSMEHTFVYKSAGAFAEPTGHGKAGSQVDWTDPSATRGGVRASLFSNFVYDSAGSFAEPLVDGKGYSPIADKVRTLLPAGTAPTVPRTIDMRRQPPVVTKPVAKNLRRQLPVVTAPAANSFEQTFVYESAGADAAPLGDGKGNSPTDGMRGRVVPTGSLPVANALERKFVYESAGAFAEPLGDGRAN</sequence>
<evidence type="ECO:0000313" key="2">
    <source>
        <dbReference type="EMBL" id="CAE0114422.1"/>
    </source>
</evidence>
<organism evidence="2">
    <name type="scientific">Haptolina ericina</name>
    <dbReference type="NCBI Taxonomy" id="156174"/>
    <lineage>
        <taxon>Eukaryota</taxon>
        <taxon>Haptista</taxon>
        <taxon>Haptophyta</taxon>
        <taxon>Prymnesiophyceae</taxon>
        <taxon>Prymnesiales</taxon>
        <taxon>Prymnesiaceae</taxon>
        <taxon>Haptolina</taxon>
    </lineage>
</organism>